<protein>
    <submittedName>
        <fullName evidence="1">Uncharacterized protein</fullName>
    </submittedName>
</protein>
<dbReference type="EMBL" id="LAZR01067782">
    <property type="protein sequence ID" value="KKK50907.1"/>
    <property type="molecule type" value="Genomic_DNA"/>
</dbReference>
<name>A0A0F8W2H8_9ZZZZ</name>
<comment type="caution">
    <text evidence="1">The sequence shown here is derived from an EMBL/GenBank/DDBJ whole genome shotgun (WGS) entry which is preliminary data.</text>
</comment>
<gene>
    <name evidence="1" type="ORF">LCGC14_3120310</name>
</gene>
<organism evidence="1">
    <name type="scientific">marine sediment metagenome</name>
    <dbReference type="NCBI Taxonomy" id="412755"/>
    <lineage>
        <taxon>unclassified sequences</taxon>
        <taxon>metagenomes</taxon>
        <taxon>ecological metagenomes</taxon>
    </lineage>
</organism>
<evidence type="ECO:0000313" key="1">
    <source>
        <dbReference type="EMBL" id="KKK50907.1"/>
    </source>
</evidence>
<proteinExistence type="predicted"/>
<dbReference type="AlphaFoldDB" id="A0A0F8W2H8"/>
<sequence length="122" mass="13551">MSPTTWSGATANNRALAPLLRRVDYAHVSLLPLVSPMRCGVFWSRCFFAGSDNFHHARALESLYPDHSLALQAREHGNRAARTRKAKSHTKSLILRARLAFLSGEFQYGEAPAVTFMHEIGG</sequence>
<reference evidence="1" key="1">
    <citation type="journal article" date="2015" name="Nature">
        <title>Complex archaea that bridge the gap between prokaryotes and eukaryotes.</title>
        <authorList>
            <person name="Spang A."/>
            <person name="Saw J.H."/>
            <person name="Jorgensen S.L."/>
            <person name="Zaremba-Niedzwiedzka K."/>
            <person name="Martijn J."/>
            <person name="Lind A.E."/>
            <person name="van Eijk R."/>
            <person name="Schleper C."/>
            <person name="Guy L."/>
            <person name="Ettema T.J."/>
        </authorList>
    </citation>
    <scope>NUCLEOTIDE SEQUENCE</scope>
</reference>
<feature type="non-terminal residue" evidence="1">
    <location>
        <position position="122"/>
    </location>
</feature>
<accession>A0A0F8W2H8</accession>